<dbReference type="EC" id="2.7.1.39" evidence="3 11"/>
<evidence type="ECO:0000259" key="12">
    <source>
        <dbReference type="Pfam" id="PF00288"/>
    </source>
</evidence>
<keyword evidence="7 11" id="KW-0791">Threonine biosynthesis</keyword>
<dbReference type="GO" id="GO:0004413">
    <property type="term" value="F:homoserine kinase activity"/>
    <property type="evidence" value="ECO:0007669"/>
    <property type="project" value="UniProtKB-UniRule"/>
</dbReference>
<accession>A0A371R2S1</accession>
<evidence type="ECO:0000313" key="14">
    <source>
        <dbReference type="EMBL" id="RFA98044.1"/>
    </source>
</evidence>
<dbReference type="HAMAP" id="MF_00384">
    <property type="entry name" value="Homoser_kinase"/>
    <property type="match status" value="1"/>
</dbReference>
<reference evidence="14 15" key="1">
    <citation type="submission" date="2017-07" db="EMBL/GenBank/DDBJ databases">
        <title>Draft genome sequence of aerobic hyperthermophilic archaea, Pyrobaculum aerophilum YKB31 and YKB32.</title>
        <authorList>
            <person name="Mochizuki T."/>
            <person name="Berliner A.J."/>
            <person name="Yoshida-Takashima Y."/>
            <person name="Takaki Y."/>
            <person name="Nunoura T."/>
            <person name="Takai K."/>
        </authorList>
    </citation>
    <scope>NUCLEOTIDE SEQUENCE [LARGE SCALE GENOMIC DNA]</scope>
    <source>
        <strain evidence="14 15">YKB31</strain>
    </source>
</reference>
<dbReference type="NCBIfam" id="TIGR00191">
    <property type="entry name" value="thrB"/>
    <property type="match status" value="1"/>
</dbReference>
<comment type="subcellular location">
    <subcellularLocation>
        <location evidence="11">Cytoplasm</location>
    </subcellularLocation>
</comment>
<protein>
    <recommendedName>
        <fullName evidence="4 11">Homoserine kinase</fullName>
        <shortName evidence="11">HK</shortName>
        <shortName evidence="11">HSK</shortName>
        <ecNumber evidence="3 11">2.7.1.39</ecNumber>
    </recommendedName>
</protein>
<evidence type="ECO:0000256" key="1">
    <source>
        <dbReference type="ARBA" id="ARBA00005015"/>
    </source>
</evidence>
<dbReference type="PANTHER" id="PTHR20861">
    <property type="entry name" value="HOMOSERINE/4-DIPHOSPHOCYTIDYL-2-C-METHYL-D-ERYTHRITOL KINASE"/>
    <property type="match status" value="1"/>
</dbReference>
<evidence type="ECO:0000256" key="4">
    <source>
        <dbReference type="ARBA" id="ARBA00017858"/>
    </source>
</evidence>
<dbReference type="InterPro" id="IPR000870">
    <property type="entry name" value="Homoserine_kinase"/>
</dbReference>
<evidence type="ECO:0000313" key="15">
    <source>
        <dbReference type="Proteomes" id="UP000257123"/>
    </source>
</evidence>
<dbReference type="Proteomes" id="UP000257123">
    <property type="component" value="Unassembled WGS sequence"/>
</dbReference>
<dbReference type="PROSITE" id="PS00627">
    <property type="entry name" value="GHMP_KINASES_ATP"/>
    <property type="match status" value="1"/>
</dbReference>
<sequence>MKAPSTSANLGAGFDIVAVAHDAYFAEAYAAVGSGCGVHVKFKGYDPGPENTVTRCFKKFFELTGICRGVEVEVENNIPIARGLGSSGAAAVAALAAFIREAGIKADPRAVIEAAGYGETAAAGSPHFDNVAGAALGGAVVLTSLSPIDYVKFSPRLIFVVGVPEVPPMPNKTKVMREVLPKSVEFKTYVRQTARVASLIAGLALSDPRLVARGMEDEVVEAARAPYVPGYARVRKYAFEAGALGVSLSGAGPSVIALVNEKEAEAVRDAVLRAYAEEGLRAEVKIASITEGALASL</sequence>
<dbReference type="NCBIfam" id="NF002288">
    <property type="entry name" value="PRK01212.1-4"/>
    <property type="match status" value="1"/>
</dbReference>
<feature type="binding site" evidence="11">
    <location>
        <begin position="79"/>
        <end position="89"/>
    </location>
    <ligand>
        <name>ATP</name>
        <dbReference type="ChEBI" id="CHEBI:30616"/>
    </ligand>
</feature>
<dbReference type="Pfam" id="PF08544">
    <property type="entry name" value="GHMP_kinases_C"/>
    <property type="match status" value="1"/>
</dbReference>
<gene>
    <name evidence="11" type="primary">thrB</name>
    <name evidence="14" type="ORF">CGL51_01460</name>
</gene>
<keyword evidence="11" id="KW-0963">Cytoplasm</keyword>
<comment type="similarity">
    <text evidence="2 11">Belongs to the GHMP kinase family. Homoserine kinase subfamily.</text>
</comment>
<proteinExistence type="inferred from homology"/>
<dbReference type="GO" id="GO:0005524">
    <property type="term" value="F:ATP binding"/>
    <property type="evidence" value="ECO:0007669"/>
    <property type="project" value="UniProtKB-UniRule"/>
</dbReference>
<dbReference type="AlphaFoldDB" id="A0A371R2S1"/>
<evidence type="ECO:0000256" key="11">
    <source>
        <dbReference type="HAMAP-Rule" id="MF_00384"/>
    </source>
</evidence>
<dbReference type="InterPro" id="IPR006204">
    <property type="entry name" value="GHMP_kinase_N_dom"/>
</dbReference>
<dbReference type="InterPro" id="IPR014721">
    <property type="entry name" value="Ribsml_uS5_D2-typ_fold_subgr"/>
</dbReference>
<dbReference type="PIRSF" id="PIRSF000676">
    <property type="entry name" value="Homoser_kin"/>
    <property type="match status" value="1"/>
</dbReference>
<dbReference type="InterPro" id="IPR006203">
    <property type="entry name" value="GHMP_knse_ATP-bd_CS"/>
</dbReference>
<feature type="domain" description="GHMP kinase N-terminal" evidence="12">
    <location>
        <begin position="51"/>
        <end position="138"/>
    </location>
</feature>
<name>A0A371R2S1_9CREN</name>
<dbReference type="RefSeq" id="WP_116420422.1">
    <property type="nucleotide sequence ID" value="NZ_NMUE01000003.1"/>
</dbReference>
<evidence type="ECO:0000256" key="5">
    <source>
        <dbReference type="ARBA" id="ARBA00022605"/>
    </source>
</evidence>
<dbReference type="InterPro" id="IPR013750">
    <property type="entry name" value="GHMP_kinase_C_dom"/>
</dbReference>
<keyword evidence="9 11" id="KW-0418">Kinase</keyword>
<evidence type="ECO:0000256" key="6">
    <source>
        <dbReference type="ARBA" id="ARBA00022679"/>
    </source>
</evidence>
<dbReference type="PANTHER" id="PTHR20861:SF1">
    <property type="entry name" value="HOMOSERINE KINASE"/>
    <property type="match status" value="1"/>
</dbReference>
<comment type="function">
    <text evidence="11">Catalyzes the ATP-dependent phosphorylation of L-homoserine to L-homoserine phosphate.</text>
</comment>
<dbReference type="InterPro" id="IPR036554">
    <property type="entry name" value="GHMP_kinase_C_sf"/>
</dbReference>
<comment type="pathway">
    <text evidence="1 11">Amino-acid biosynthesis; L-threonine biosynthesis; L-threonine from L-aspartate: step 4/5.</text>
</comment>
<organism evidence="14 15">
    <name type="scientific">Pyrobaculum aerophilum</name>
    <dbReference type="NCBI Taxonomy" id="13773"/>
    <lineage>
        <taxon>Archaea</taxon>
        <taxon>Thermoproteota</taxon>
        <taxon>Thermoprotei</taxon>
        <taxon>Thermoproteales</taxon>
        <taxon>Thermoproteaceae</taxon>
        <taxon>Pyrobaculum</taxon>
    </lineage>
</organism>
<evidence type="ECO:0000256" key="3">
    <source>
        <dbReference type="ARBA" id="ARBA00012078"/>
    </source>
</evidence>
<evidence type="ECO:0000256" key="2">
    <source>
        <dbReference type="ARBA" id="ARBA00007370"/>
    </source>
</evidence>
<evidence type="ECO:0000259" key="13">
    <source>
        <dbReference type="Pfam" id="PF08544"/>
    </source>
</evidence>
<evidence type="ECO:0000256" key="8">
    <source>
        <dbReference type="ARBA" id="ARBA00022741"/>
    </source>
</evidence>
<feature type="domain" description="GHMP kinase C-terminal" evidence="13">
    <location>
        <begin position="200"/>
        <end position="275"/>
    </location>
</feature>
<dbReference type="GO" id="GO:0005737">
    <property type="term" value="C:cytoplasm"/>
    <property type="evidence" value="ECO:0007669"/>
    <property type="project" value="UniProtKB-SubCell"/>
</dbReference>
<keyword evidence="6 11" id="KW-0808">Transferase</keyword>
<dbReference type="SUPFAM" id="SSF54211">
    <property type="entry name" value="Ribosomal protein S5 domain 2-like"/>
    <property type="match status" value="1"/>
</dbReference>
<dbReference type="Pfam" id="PF00288">
    <property type="entry name" value="GHMP_kinases_N"/>
    <property type="match status" value="1"/>
</dbReference>
<keyword evidence="10 11" id="KW-0067">ATP-binding</keyword>
<evidence type="ECO:0000256" key="9">
    <source>
        <dbReference type="ARBA" id="ARBA00022777"/>
    </source>
</evidence>
<dbReference type="UniPathway" id="UPA00050">
    <property type="reaction ID" value="UER00064"/>
</dbReference>
<dbReference type="SUPFAM" id="SSF55060">
    <property type="entry name" value="GHMP Kinase, C-terminal domain"/>
    <property type="match status" value="1"/>
</dbReference>
<evidence type="ECO:0000256" key="10">
    <source>
        <dbReference type="ARBA" id="ARBA00022840"/>
    </source>
</evidence>
<keyword evidence="5 11" id="KW-0028">Amino-acid biosynthesis</keyword>
<dbReference type="PRINTS" id="PR00958">
    <property type="entry name" value="HOMSERKINASE"/>
</dbReference>
<dbReference type="EMBL" id="NMUE01000003">
    <property type="protein sequence ID" value="RFA98044.1"/>
    <property type="molecule type" value="Genomic_DNA"/>
</dbReference>
<keyword evidence="8 11" id="KW-0547">Nucleotide-binding</keyword>
<evidence type="ECO:0000256" key="7">
    <source>
        <dbReference type="ARBA" id="ARBA00022697"/>
    </source>
</evidence>
<dbReference type="Gene3D" id="3.30.230.10">
    <property type="match status" value="1"/>
</dbReference>
<comment type="caution">
    <text evidence="14">The sequence shown here is derived from an EMBL/GenBank/DDBJ whole genome shotgun (WGS) entry which is preliminary data.</text>
</comment>
<dbReference type="Gene3D" id="3.30.70.890">
    <property type="entry name" value="GHMP kinase, C-terminal domain"/>
    <property type="match status" value="1"/>
</dbReference>
<comment type="catalytic activity">
    <reaction evidence="11">
        <text>L-homoserine + ATP = O-phospho-L-homoserine + ADP + H(+)</text>
        <dbReference type="Rhea" id="RHEA:13985"/>
        <dbReference type="ChEBI" id="CHEBI:15378"/>
        <dbReference type="ChEBI" id="CHEBI:30616"/>
        <dbReference type="ChEBI" id="CHEBI:57476"/>
        <dbReference type="ChEBI" id="CHEBI:57590"/>
        <dbReference type="ChEBI" id="CHEBI:456216"/>
        <dbReference type="EC" id="2.7.1.39"/>
    </reaction>
</comment>
<dbReference type="GO" id="GO:0009088">
    <property type="term" value="P:threonine biosynthetic process"/>
    <property type="evidence" value="ECO:0007669"/>
    <property type="project" value="UniProtKB-UniRule"/>
</dbReference>
<dbReference type="InterPro" id="IPR020568">
    <property type="entry name" value="Ribosomal_Su5_D2-typ_SF"/>
</dbReference>